<dbReference type="GO" id="GO:0003991">
    <property type="term" value="F:acetylglutamate kinase activity"/>
    <property type="evidence" value="ECO:0007669"/>
    <property type="project" value="UniProtKB-UniRule"/>
</dbReference>
<keyword evidence="5 9" id="KW-0547">Nucleotide-binding</keyword>
<evidence type="ECO:0000256" key="1">
    <source>
        <dbReference type="ARBA" id="ARBA00004828"/>
    </source>
</evidence>
<feature type="binding site" evidence="9">
    <location>
        <position position="155"/>
    </location>
    <ligand>
        <name>substrate</name>
    </ligand>
</feature>
<dbReference type="NCBIfam" id="TIGR00761">
    <property type="entry name" value="argB"/>
    <property type="match status" value="1"/>
</dbReference>
<evidence type="ECO:0000313" key="11">
    <source>
        <dbReference type="EMBL" id="PKG28113.1"/>
    </source>
</evidence>
<dbReference type="PANTHER" id="PTHR23342">
    <property type="entry name" value="N-ACETYLGLUTAMATE SYNTHASE"/>
    <property type="match status" value="1"/>
</dbReference>
<dbReference type="PANTHER" id="PTHR23342:SF0">
    <property type="entry name" value="N-ACETYLGLUTAMATE SYNTHASE, MITOCHONDRIAL"/>
    <property type="match status" value="1"/>
</dbReference>
<dbReference type="UniPathway" id="UPA00068">
    <property type="reaction ID" value="UER00107"/>
</dbReference>
<proteinExistence type="inferred from homology"/>
<comment type="similarity">
    <text evidence="9">Belongs to the acetylglutamate kinase family. ArgB subfamily.</text>
</comment>
<evidence type="ECO:0000256" key="8">
    <source>
        <dbReference type="ARBA" id="ARBA00048141"/>
    </source>
</evidence>
<dbReference type="GO" id="GO:0005524">
    <property type="term" value="F:ATP binding"/>
    <property type="evidence" value="ECO:0007669"/>
    <property type="project" value="UniProtKB-UniRule"/>
</dbReference>
<name>A0A2N0ZF48_9BACI</name>
<dbReference type="EC" id="2.7.2.8" evidence="9"/>
<feature type="binding site" evidence="9">
    <location>
        <position position="62"/>
    </location>
    <ligand>
        <name>substrate</name>
    </ligand>
</feature>
<organism evidence="11 12">
    <name type="scientific">Cytobacillus horneckiae</name>
    <dbReference type="NCBI Taxonomy" id="549687"/>
    <lineage>
        <taxon>Bacteria</taxon>
        <taxon>Bacillati</taxon>
        <taxon>Bacillota</taxon>
        <taxon>Bacilli</taxon>
        <taxon>Bacillales</taxon>
        <taxon>Bacillaceae</taxon>
        <taxon>Cytobacillus</taxon>
    </lineage>
</organism>
<dbReference type="EMBL" id="PISD01000031">
    <property type="protein sequence ID" value="PKG28113.1"/>
    <property type="molecule type" value="Genomic_DNA"/>
</dbReference>
<dbReference type="PIRSF" id="PIRSF000728">
    <property type="entry name" value="NAGK"/>
    <property type="match status" value="1"/>
</dbReference>
<keyword evidence="7 9" id="KW-0067">ATP-binding</keyword>
<evidence type="ECO:0000256" key="3">
    <source>
        <dbReference type="ARBA" id="ARBA00022605"/>
    </source>
</evidence>
<feature type="binding site" evidence="9">
    <location>
        <begin position="40"/>
        <end position="41"/>
    </location>
    <ligand>
        <name>substrate</name>
    </ligand>
</feature>
<dbReference type="InterPro" id="IPR037528">
    <property type="entry name" value="ArgB"/>
</dbReference>
<comment type="pathway">
    <text evidence="1 9">Amino-acid biosynthesis; L-arginine biosynthesis; N(2)-acetyl-L-ornithine from L-glutamate: step 2/4.</text>
</comment>
<dbReference type="FunFam" id="3.40.1160.10:FF:000004">
    <property type="entry name" value="Acetylglutamate kinase"/>
    <property type="match status" value="1"/>
</dbReference>
<dbReference type="GO" id="GO:0005737">
    <property type="term" value="C:cytoplasm"/>
    <property type="evidence" value="ECO:0007669"/>
    <property type="project" value="UniProtKB-SubCell"/>
</dbReference>
<sequence>MKSIVIKCGGSVMNELAPSFFDSMKNLEVAGYHLIFVHGGGPDINKMLELHQVQSEFVNGLRKTTNEVMEIVEMVLSGQANRKLATKLHHHGFKAIGMNGSDHGFLQADYINEQELGLVGEIKQVKSEWLKVMLDHQYLPVITPIAMTEKGVKLNVNADVAAASVAKAINAESCIFVTDVEGVLIDGKRANELDTVEIKQHIDSGEISGGMIPKVLSAVSALEHGLQSVMIVSGKNEFYDGSKWIGTKIKKRTEVLQ</sequence>
<dbReference type="AlphaFoldDB" id="A0A2N0ZF48"/>
<dbReference type="CDD" id="cd04238">
    <property type="entry name" value="AAK_NAGK-like"/>
    <property type="match status" value="1"/>
</dbReference>
<feature type="site" description="Transition state stabilizer" evidence="9">
    <location>
        <position position="7"/>
    </location>
</feature>
<keyword evidence="12" id="KW-1185">Reference proteome</keyword>
<comment type="caution">
    <text evidence="11">The sequence shown here is derived from an EMBL/GenBank/DDBJ whole genome shotgun (WGS) entry which is preliminary data.</text>
</comment>
<dbReference type="GO" id="GO:0042450">
    <property type="term" value="P:L-arginine biosynthetic process via ornithine"/>
    <property type="evidence" value="ECO:0007669"/>
    <property type="project" value="UniProtKB-UniRule"/>
</dbReference>
<dbReference type="HAMAP" id="MF_00082">
    <property type="entry name" value="ArgB"/>
    <property type="match status" value="1"/>
</dbReference>
<evidence type="ECO:0000259" key="10">
    <source>
        <dbReference type="Pfam" id="PF00696"/>
    </source>
</evidence>
<gene>
    <name evidence="9 11" type="primary">argB</name>
    <name evidence="11" type="ORF">CWS20_14805</name>
</gene>
<comment type="catalytic activity">
    <reaction evidence="8 9">
        <text>N-acetyl-L-glutamate + ATP = N-acetyl-L-glutamyl 5-phosphate + ADP</text>
        <dbReference type="Rhea" id="RHEA:14629"/>
        <dbReference type="ChEBI" id="CHEBI:30616"/>
        <dbReference type="ChEBI" id="CHEBI:44337"/>
        <dbReference type="ChEBI" id="CHEBI:57936"/>
        <dbReference type="ChEBI" id="CHEBI:456216"/>
        <dbReference type="EC" id="2.7.2.8"/>
    </reaction>
</comment>
<comment type="subcellular location">
    <subcellularLocation>
        <location evidence="9">Cytoplasm</location>
    </subcellularLocation>
</comment>
<dbReference type="SUPFAM" id="SSF53633">
    <property type="entry name" value="Carbamate kinase-like"/>
    <property type="match status" value="1"/>
</dbReference>
<dbReference type="Proteomes" id="UP000233343">
    <property type="component" value="Unassembled WGS sequence"/>
</dbReference>
<dbReference type="InterPro" id="IPR001048">
    <property type="entry name" value="Asp/Glu/Uridylate_kinase"/>
</dbReference>
<keyword evidence="6 9" id="KW-0418">Kinase</keyword>
<evidence type="ECO:0000256" key="9">
    <source>
        <dbReference type="HAMAP-Rule" id="MF_00082"/>
    </source>
</evidence>
<accession>A0A2N0ZF48</accession>
<evidence type="ECO:0000256" key="7">
    <source>
        <dbReference type="ARBA" id="ARBA00022840"/>
    </source>
</evidence>
<dbReference type="Pfam" id="PF00696">
    <property type="entry name" value="AA_kinase"/>
    <property type="match status" value="1"/>
</dbReference>
<dbReference type="InterPro" id="IPR036393">
    <property type="entry name" value="AceGlu_kinase-like_sf"/>
</dbReference>
<keyword evidence="4 9" id="KW-0808">Transferase</keyword>
<evidence type="ECO:0000256" key="4">
    <source>
        <dbReference type="ARBA" id="ARBA00022679"/>
    </source>
</evidence>
<protein>
    <recommendedName>
        <fullName evidence="9">Acetylglutamate kinase</fullName>
        <ecNumber evidence="9">2.7.2.8</ecNumber>
    </recommendedName>
    <alternativeName>
        <fullName evidence="9">N-acetyl-L-glutamate 5-phosphotransferase</fullName>
    </alternativeName>
    <alternativeName>
        <fullName evidence="9">NAG kinase</fullName>
        <shortName evidence="9">NAGK</shortName>
    </alternativeName>
</protein>
<dbReference type="RefSeq" id="WP_066196194.1">
    <property type="nucleotide sequence ID" value="NZ_JAFDQP010000006.1"/>
</dbReference>
<keyword evidence="2 9" id="KW-0055">Arginine biosynthesis</keyword>
<evidence type="ECO:0000256" key="5">
    <source>
        <dbReference type="ARBA" id="ARBA00022741"/>
    </source>
</evidence>
<evidence type="ECO:0000256" key="2">
    <source>
        <dbReference type="ARBA" id="ARBA00022571"/>
    </source>
</evidence>
<reference evidence="11 12" key="1">
    <citation type="journal article" date="2010" name="Int. J. Syst. Evol. Microbiol.">
        <title>Bacillus horneckiae sp. nov., isolated from a spacecraft-assembly clean room.</title>
        <authorList>
            <person name="Vaishampayan P."/>
            <person name="Probst A."/>
            <person name="Krishnamurthi S."/>
            <person name="Ghosh S."/>
            <person name="Osman S."/>
            <person name="McDowall A."/>
            <person name="Ruckmani A."/>
            <person name="Mayilraj S."/>
            <person name="Venkateswaran K."/>
        </authorList>
    </citation>
    <scope>NUCLEOTIDE SEQUENCE [LARGE SCALE GENOMIC DNA]</scope>
    <source>
        <strain evidence="12">1PO1SC</strain>
    </source>
</reference>
<feature type="domain" description="Aspartate/glutamate/uridylate kinase" evidence="10">
    <location>
        <begin position="3"/>
        <end position="233"/>
    </location>
</feature>
<dbReference type="Gene3D" id="3.40.1160.10">
    <property type="entry name" value="Acetylglutamate kinase-like"/>
    <property type="match status" value="1"/>
</dbReference>
<evidence type="ECO:0000313" key="12">
    <source>
        <dbReference type="Proteomes" id="UP000233343"/>
    </source>
</evidence>
<dbReference type="InterPro" id="IPR004662">
    <property type="entry name" value="AcgluKinase_fam"/>
</dbReference>
<comment type="function">
    <text evidence="9">Catalyzes the ATP-dependent phosphorylation of N-acetyl-L-glutamate.</text>
</comment>
<keyword evidence="3 9" id="KW-0028">Amino-acid biosynthesis</keyword>
<evidence type="ECO:0000256" key="6">
    <source>
        <dbReference type="ARBA" id="ARBA00022777"/>
    </source>
</evidence>
<feature type="site" description="Transition state stabilizer" evidence="9">
    <location>
        <position position="214"/>
    </location>
</feature>
<keyword evidence="9" id="KW-0963">Cytoplasm</keyword>